<reference evidence="2 3" key="1">
    <citation type="journal article" date="2018" name="Front. Plant Sci.">
        <title>Red Clover (Trifolium pratense) and Zigzag Clover (T. medium) - A Picture of Genomic Similarities and Differences.</title>
        <authorList>
            <person name="Dluhosova J."/>
            <person name="Istvanek J."/>
            <person name="Nedelnik J."/>
            <person name="Repkova J."/>
        </authorList>
    </citation>
    <scope>NUCLEOTIDE SEQUENCE [LARGE SCALE GENOMIC DNA]</scope>
    <source>
        <strain evidence="3">cv. 10/8</strain>
        <tissue evidence="2">Leaf</tissue>
    </source>
</reference>
<keyword evidence="3" id="KW-1185">Reference proteome</keyword>
<dbReference type="EMBL" id="LXQA010083838">
    <property type="protein sequence ID" value="MCI12355.1"/>
    <property type="molecule type" value="Genomic_DNA"/>
</dbReference>
<evidence type="ECO:0000313" key="3">
    <source>
        <dbReference type="Proteomes" id="UP000265520"/>
    </source>
</evidence>
<dbReference type="Proteomes" id="UP000265520">
    <property type="component" value="Unassembled WGS sequence"/>
</dbReference>
<organism evidence="2 3">
    <name type="scientific">Trifolium medium</name>
    <dbReference type="NCBI Taxonomy" id="97028"/>
    <lineage>
        <taxon>Eukaryota</taxon>
        <taxon>Viridiplantae</taxon>
        <taxon>Streptophyta</taxon>
        <taxon>Embryophyta</taxon>
        <taxon>Tracheophyta</taxon>
        <taxon>Spermatophyta</taxon>
        <taxon>Magnoliopsida</taxon>
        <taxon>eudicotyledons</taxon>
        <taxon>Gunneridae</taxon>
        <taxon>Pentapetalae</taxon>
        <taxon>rosids</taxon>
        <taxon>fabids</taxon>
        <taxon>Fabales</taxon>
        <taxon>Fabaceae</taxon>
        <taxon>Papilionoideae</taxon>
        <taxon>50 kb inversion clade</taxon>
        <taxon>NPAAA clade</taxon>
        <taxon>Hologalegina</taxon>
        <taxon>IRL clade</taxon>
        <taxon>Trifolieae</taxon>
        <taxon>Trifolium</taxon>
    </lineage>
</organism>
<accession>A0A392PN78</accession>
<comment type="caution">
    <text evidence="2">The sequence shown here is derived from an EMBL/GenBank/DDBJ whole genome shotgun (WGS) entry which is preliminary data.</text>
</comment>
<protein>
    <submittedName>
        <fullName evidence="2">Uncharacterized protein</fullName>
    </submittedName>
</protein>
<feature type="region of interest" description="Disordered" evidence="1">
    <location>
        <begin position="31"/>
        <end position="55"/>
    </location>
</feature>
<proteinExistence type="predicted"/>
<evidence type="ECO:0000256" key="1">
    <source>
        <dbReference type="SAM" id="MobiDB-lite"/>
    </source>
</evidence>
<evidence type="ECO:0000313" key="2">
    <source>
        <dbReference type="EMBL" id="MCI12355.1"/>
    </source>
</evidence>
<name>A0A392PN78_9FABA</name>
<dbReference type="AlphaFoldDB" id="A0A392PN78"/>
<sequence>MGKNVELILRKVEDIWFETYKLRANLALHQRGEKQTNKGKAPTTDSEPGKGVGGEVRQGFTFKQSLVKGGTVIQNHEYGVRMKKPNAKRRLTTPQILNGTMEVEVVQENMKMFEKCWVGKLWDQNDAENIQFKIWMEGFQK</sequence>
<feature type="non-terminal residue" evidence="2">
    <location>
        <position position="141"/>
    </location>
</feature>